<evidence type="ECO:0000256" key="4">
    <source>
        <dbReference type="ARBA" id="ARBA00022475"/>
    </source>
</evidence>
<keyword evidence="4" id="KW-1003">Cell membrane</keyword>
<evidence type="ECO:0000256" key="1">
    <source>
        <dbReference type="ARBA" id="ARBA00004651"/>
    </source>
</evidence>
<evidence type="ECO:0000256" key="9">
    <source>
        <dbReference type="ARBA" id="ARBA00023136"/>
    </source>
</evidence>
<feature type="transmembrane region" description="Helical" evidence="11">
    <location>
        <begin position="202"/>
        <end position="221"/>
    </location>
</feature>
<proteinExistence type="inferred from homology"/>
<evidence type="ECO:0000256" key="10">
    <source>
        <dbReference type="ARBA" id="ARBA00023303"/>
    </source>
</evidence>
<keyword evidence="3" id="KW-0813">Transport</keyword>
<dbReference type="InterPro" id="IPR004878">
    <property type="entry name" value="Otopetrin"/>
</dbReference>
<comment type="subcellular location">
    <subcellularLocation>
        <location evidence="1">Cell membrane</location>
        <topology evidence="1">Multi-pass membrane protein</topology>
    </subcellularLocation>
</comment>
<sequence length="350" mass="39760">LALAYLQALMSYYERQFRNCEIHLEEDRTMNESGCNAAQDETTNFRREESQVDFIDVDNSAGELNNRFECKHSEEIKHEHPSDILGTKQNLPSRIKKTVFEVVFYVQKFLVRFILAHMTVVNLGQWMGTVVQEVMVSGEEEGSPSRLFAALNVSTLASSFAYNSLNSTVDFYRILAVSIALFQLRVLGVRQLSGDGAFDDDLLLIGLLGILFYNMFLLVPAMEGKAIKQITGIMFVSKSVLEILQALMQVFLILEASRSQASNVRQTIEKPGRTVLTFLLILNLAMWIVTTFGLKHAEGYSIHRTHYSGIAWKIITHLSMPLIVFFRFHSTVCLADVWSNAYRIHKPIFV</sequence>
<dbReference type="Pfam" id="PF03189">
    <property type="entry name" value="Otopetrin"/>
    <property type="match status" value="1"/>
</dbReference>
<dbReference type="GO" id="GO:0005886">
    <property type="term" value="C:plasma membrane"/>
    <property type="evidence" value="ECO:0007669"/>
    <property type="project" value="UniProtKB-SubCell"/>
</dbReference>
<dbReference type="WBParaSite" id="TASK_0000027401-mRNA-1">
    <property type="protein sequence ID" value="TASK_0000027401-mRNA-1"/>
    <property type="gene ID" value="TASK_0000027401"/>
</dbReference>
<protein>
    <submittedName>
        <fullName evidence="12">Otopetrin-2</fullName>
    </submittedName>
</protein>
<reference evidence="12" key="1">
    <citation type="submission" date="2017-02" db="UniProtKB">
        <authorList>
            <consortium name="WormBaseParasite"/>
        </authorList>
    </citation>
    <scope>IDENTIFICATION</scope>
</reference>
<evidence type="ECO:0000256" key="8">
    <source>
        <dbReference type="ARBA" id="ARBA00023065"/>
    </source>
</evidence>
<evidence type="ECO:0000256" key="11">
    <source>
        <dbReference type="SAM" id="Phobius"/>
    </source>
</evidence>
<accession>A0A0R3VSV4</accession>
<feature type="transmembrane region" description="Helical" evidence="11">
    <location>
        <begin position="314"/>
        <end position="338"/>
    </location>
</feature>
<keyword evidence="10" id="KW-0407">Ion channel</keyword>
<keyword evidence="9 11" id="KW-0472">Membrane</keyword>
<keyword evidence="6" id="KW-0375">Hydrogen ion transport</keyword>
<dbReference type="AlphaFoldDB" id="A0A0R3VSV4"/>
<keyword evidence="5 11" id="KW-0812">Transmembrane</keyword>
<dbReference type="GO" id="GO:0015252">
    <property type="term" value="F:proton channel activity"/>
    <property type="evidence" value="ECO:0007669"/>
    <property type="project" value="InterPro"/>
</dbReference>
<feature type="transmembrane region" description="Helical" evidence="11">
    <location>
        <begin position="233"/>
        <end position="254"/>
    </location>
</feature>
<dbReference type="PANTHER" id="PTHR21522:SF32">
    <property type="entry name" value="OTOPETRIN-2"/>
    <property type="match status" value="1"/>
</dbReference>
<evidence type="ECO:0000256" key="2">
    <source>
        <dbReference type="ARBA" id="ARBA00006513"/>
    </source>
</evidence>
<comment type="similarity">
    <text evidence="2">Belongs to the otopetrin family.</text>
</comment>
<feature type="transmembrane region" description="Helical" evidence="11">
    <location>
        <begin position="275"/>
        <end position="294"/>
    </location>
</feature>
<evidence type="ECO:0000256" key="5">
    <source>
        <dbReference type="ARBA" id="ARBA00022692"/>
    </source>
</evidence>
<keyword evidence="8" id="KW-0406">Ion transport</keyword>
<organism evidence="12">
    <name type="scientific">Taenia asiatica</name>
    <name type="common">Asian tapeworm</name>
    <dbReference type="NCBI Taxonomy" id="60517"/>
    <lineage>
        <taxon>Eukaryota</taxon>
        <taxon>Metazoa</taxon>
        <taxon>Spiralia</taxon>
        <taxon>Lophotrochozoa</taxon>
        <taxon>Platyhelminthes</taxon>
        <taxon>Cestoda</taxon>
        <taxon>Eucestoda</taxon>
        <taxon>Cyclophyllidea</taxon>
        <taxon>Taeniidae</taxon>
        <taxon>Taenia</taxon>
    </lineage>
</organism>
<dbReference type="PANTHER" id="PTHR21522">
    <property type="entry name" value="PROTON CHANNEL OTOP"/>
    <property type="match status" value="1"/>
</dbReference>
<feature type="transmembrane region" description="Helical" evidence="11">
    <location>
        <begin position="171"/>
        <end position="190"/>
    </location>
</feature>
<name>A0A0R3VSV4_TAEAS</name>
<evidence type="ECO:0000256" key="3">
    <source>
        <dbReference type="ARBA" id="ARBA00022448"/>
    </source>
</evidence>
<evidence type="ECO:0000313" key="12">
    <source>
        <dbReference type="WBParaSite" id="TASK_0000027401-mRNA-1"/>
    </source>
</evidence>
<keyword evidence="7 11" id="KW-1133">Transmembrane helix</keyword>
<evidence type="ECO:0000256" key="6">
    <source>
        <dbReference type="ARBA" id="ARBA00022781"/>
    </source>
</evidence>
<evidence type="ECO:0000256" key="7">
    <source>
        <dbReference type="ARBA" id="ARBA00022989"/>
    </source>
</evidence>